<feature type="chain" id="PRO_5019839457" evidence="1">
    <location>
        <begin position="23"/>
        <end position="102"/>
    </location>
</feature>
<evidence type="ECO:0000313" key="2">
    <source>
        <dbReference type="EMBL" id="RKP45287.1"/>
    </source>
</evidence>
<evidence type="ECO:0000256" key="1">
    <source>
        <dbReference type="SAM" id="SignalP"/>
    </source>
</evidence>
<sequence>MKRSTLLATLFVSFFASTAAFADGGSGIGHNGSYNDQSWIGASTKTREQVRAEVIEASRNGTLPSMNKQSYPDLGLEGQTQAARVAMQEGSAARIELARAGR</sequence>
<dbReference type="RefSeq" id="WP_121280696.1">
    <property type="nucleotide sequence ID" value="NZ_RBZV01000010.1"/>
</dbReference>
<accession>A0A494X3K8</accession>
<keyword evidence="1" id="KW-0732">Signal</keyword>
<name>A0A494X3K8_9BURK</name>
<organism evidence="2 3">
    <name type="scientific">Trinickia fusca</name>
    <dbReference type="NCBI Taxonomy" id="2419777"/>
    <lineage>
        <taxon>Bacteria</taxon>
        <taxon>Pseudomonadati</taxon>
        <taxon>Pseudomonadota</taxon>
        <taxon>Betaproteobacteria</taxon>
        <taxon>Burkholderiales</taxon>
        <taxon>Burkholderiaceae</taxon>
        <taxon>Trinickia</taxon>
    </lineage>
</organism>
<dbReference type="InterPro" id="IPR025421">
    <property type="entry name" value="DUF4148"/>
</dbReference>
<protein>
    <submittedName>
        <fullName evidence="2">DUF4148 domain-containing protein</fullName>
    </submittedName>
</protein>
<dbReference type="Proteomes" id="UP000280434">
    <property type="component" value="Unassembled WGS sequence"/>
</dbReference>
<gene>
    <name evidence="2" type="ORF">D7S89_20925</name>
</gene>
<proteinExistence type="predicted"/>
<feature type="signal peptide" evidence="1">
    <location>
        <begin position="1"/>
        <end position="22"/>
    </location>
</feature>
<dbReference type="OrthoDB" id="9113921at2"/>
<evidence type="ECO:0000313" key="3">
    <source>
        <dbReference type="Proteomes" id="UP000280434"/>
    </source>
</evidence>
<reference evidence="2 3" key="1">
    <citation type="submission" date="2018-10" db="EMBL/GenBank/DDBJ databases">
        <title>Paraburkholderia sp. 7MK8-2, isolated from soil.</title>
        <authorList>
            <person name="Gao Z.-H."/>
            <person name="Qiu L.-H."/>
        </authorList>
    </citation>
    <scope>NUCLEOTIDE SEQUENCE [LARGE SCALE GENOMIC DNA]</scope>
    <source>
        <strain evidence="2 3">7MK8-2</strain>
    </source>
</reference>
<comment type="caution">
    <text evidence="2">The sequence shown here is derived from an EMBL/GenBank/DDBJ whole genome shotgun (WGS) entry which is preliminary data.</text>
</comment>
<dbReference type="AlphaFoldDB" id="A0A494X3K8"/>
<dbReference type="Pfam" id="PF13663">
    <property type="entry name" value="DUF4148"/>
    <property type="match status" value="1"/>
</dbReference>
<dbReference type="EMBL" id="RBZV01000010">
    <property type="protein sequence ID" value="RKP45287.1"/>
    <property type="molecule type" value="Genomic_DNA"/>
</dbReference>
<keyword evidence="3" id="KW-1185">Reference proteome</keyword>